<dbReference type="GO" id="GO:0016705">
    <property type="term" value="F:oxidoreductase activity, acting on paired donors, with incorporation or reduction of molecular oxygen"/>
    <property type="evidence" value="ECO:0007669"/>
    <property type="project" value="InterPro"/>
</dbReference>
<evidence type="ECO:0008006" key="3">
    <source>
        <dbReference type="Google" id="ProtNLM"/>
    </source>
</evidence>
<dbReference type="HOGENOM" id="CLU_849850_0_0_1"/>
<dbReference type="GO" id="GO:0005506">
    <property type="term" value="F:iron ion binding"/>
    <property type="evidence" value="ECO:0007669"/>
    <property type="project" value="InterPro"/>
</dbReference>
<sequence length="327" mass="37494">MIDATCVSWVCETIYDRDLRPNEKDKKRLGDEATKKYKEIEAREDFAACYAYIFRNGEPEIGLKVRERALNASRALEDHLVNRLGELTRDKGDKHFGEYLMRFLKEFSATGKIRSRTSAQTFLDRIMKAADLKPLKHVVDRTPHLRELKVKYQHGDAKRSEQAGDLLEKQRVAANVIALSVVISVHFAKVCAQAVDFYLDEKYASERKRLVELCTSKKSTNDEIMDYIREAQRIGQKFGLWRDVSLPGTKPLVIQQGYGYPDVIIEQGDRVFADFSFAHNDPMQFEEPHRVIPGRKIKSLQGLGVHKCPAGAFIDETMAEVCDVFRF</sequence>
<keyword evidence="2" id="KW-1185">Reference proteome</keyword>
<dbReference type="GO" id="GO:0004497">
    <property type="term" value="F:monooxygenase activity"/>
    <property type="evidence" value="ECO:0007669"/>
    <property type="project" value="InterPro"/>
</dbReference>
<organism evidence="1 2">
    <name type="scientific">Amanita muscaria (strain Koide BX008)</name>
    <dbReference type="NCBI Taxonomy" id="946122"/>
    <lineage>
        <taxon>Eukaryota</taxon>
        <taxon>Fungi</taxon>
        <taxon>Dikarya</taxon>
        <taxon>Basidiomycota</taxon>
        <taxon>Agaricomycotina</taxon>
        <taxon>Agaricomycetes</taxon>
        <taxon>Agaricomycetidae</taxon>
        <taxon>Agaricales</taxon>
        <taxon>Pluteineae</taxon>
        <taxon>Amanitaceae</taxon>
        <taxon>Amanita</taxon>
    </lineage>
</organism>
<dbReference type="EMBL" id="KN818300">
    <property type="protein sequence ID" value="KIL60374.1"/>
    <property type="molecule type" value="Genomic_DNA"/>
</dbReference>
<dbReference type="Proteomes" id="UP000054549">
    <property type="component" value="Unassembled WGS sequence"/>
</dbReference>
<proteinExistence type="predicted"/>
<protein>
    <recommendedName>
        <fullName evidence="3">Cytochrome P450</fullName>
    </recommendedName>
</protein>
<evidence type="ECO:0000313" key="2">
    <source>
        <dbReference type="Proteomes" id="UP000054549"/>
    </source>
</evidence>
<gene>
    <name evidence="1" type="ORF">M378DRAFT_923109</name>
</gene>
<dbReference type="SUPFAM" id="SSF48264">
    <property type="entry name" value="Cytochrome P450"/>
    <property type="match status" value="1"/>
</dbReference>
<name>A0A0C2T1P2_AMAMK</name>
<dbReference type="OrthoDB" id="823504at2759"/>
<reference evidence="1 2" key="1">
    <citation type="submission" date="2014-04" db="EMBL/GenBank/DDBJ databases">
        <title>Evolutionary Origins and Diversification of the Mycorrhizal Mutualists.</title>
        <authorList>
            <consortium name="DOE Joint Genome Institute"/>
            <consortium name="Mycorrhizal Genomics Consortium"/>
            <person name="Kohler A."/>
            <person name="Kuo A."/>
            <person name="Nagy L.G."/>
            <person name="Floudas D."/>
            <person name="Copeland A."/>
            <person name="Barry K.W."/>
            <person name="Cichocki N."/>
            <person name="Veneault-Fourrey C."/>
            <person name="LaButti K."/>
            <person name="Lindquist E.A."/>
            <person name="Lipzen A."/>
            <person name="Lundell T."/>
            <person name="Morin E."/>
            <person name="Murat C."/>
            <person name="Riley R."/>
            <person name="Ohm R."/>
            <person name="Sun H."/>
            <person name="Tunlid A."/>
            <person name="Henrissat B."/>
            <person name="Grigoriev I.V."/>
            <person name="Hibbett D.S."/>
            <person name="Martin F."/>
        </authorList>
    </citation>
    <scope>NUCLEOTIDE SEQUENCE [LARGE SCALE GENOMIC DNA]</scope>
    <source>
        <strain evidence="1 2">Koide BX008</strain>
    </source>
</reference>
<dbReference type="STRING" id="946122.A0A0C2T1P2"/>
<dbReference type="GO" id="GO:0020037">
    <property type="term" value="F:heme binding"/>
    <property type="evidence" value="ECO:0007669"/>
    <property type="project" value="InterPro"/>
</dbReference>
<dbReference type="InterPro" id="IPR036396">
    <property type="entry name" value="Cyt_P450_sf"/>
</dbReference>
<evidence type="ECO:0000313" key="1">
    <source>
        <dbReference type="EMBL" id="KIL60374.1"/>
    </source>
</evidence>
<accession>A0A0C2T1P2</accession>
<dbReference type="InParanoid" id="A0A0C2T1P2"/>
<dbReference type="Gene3D" id="1.10.630.10">
    <property type="entry name" value="Cytochrome P450"/>
    <property type="match status" value="1"/>
</dbReference>
<dbReference type="AlphaFoldDB" id="A0A0C2T1P2"/>